<keyword evidence="2" id="KW-1185">Reference proteome</keyword>
<name>A0A5C1A2C5_9GAMM</name>
<dbReference type="EMBL" id="CP043420">
    <property type="protein sequence ID" value="QEL11249.1"/>
    <property type="molecule type" value="Genomic_DNA"/>
</dbReference>
<dbReference type="RefSeq" id="WP_139148654.1">
    <property type="nucleotide sequence ID" value="NZ_CP043420.1"/>
</dbReference>
<dbReference type="OrthoDB" id="6156230at2"/>
<dbReference type="AlphaFoldDB" id="A0A5C1A2C5"/>
<evidence type="ECO:0000313" key="1">
    <source>
        <dbReference type="EMBL" id="QEL11249.1"/>
    </source>
</evidence>
<protein>
    <recommendedName>
        <fullName evidence="3">YjbF family lipoprotein</fullName>
    </recommendedName>
</protein>
<gene>
    <name evidence="1" type="ORF">FY550_08930</name>
</gene>
<organism evidence="1 2">
    <name type="scientific">Kushneria phosphatilytica</name>
    <dbReference type="NCBI Taxonomy" id="657387"/>
    <lineage>
        <taxon>Bacteria</taxon>
        <taxon>Pseudomonadati</taxon>
        <taxon>Pseudomonadota</taxon>
        <taxon>Gammaproteobacteria</taxon>
        <taxon>Oceanospirillales</taxon>
        <taxon>Halomonadaceae</taxon>
        <taxon>Kushneria</taxon>
    </lineage>
</organism>
<accession>A0A5C1A2C5</accession>
<sequence length="225" mass="25588">MVNHAATCRNTFRLGVRAGFMLLLMTLAGCSAVGFKSLSSSWDSLFGHAPPSEKTLRAAPEHAVLVKTNDQYRIHELAGSSAIRNYWRAAYPSRLVSTLDQRLNSTAGYNDELLDLHYHYSGTPPWQRPPSRLPAHYKVTAYFKNKQEHMLNGKAELRCKPHTGMVKLPLAQVSAFECLEHIEWADGSNTDNHIWRDNQGHIVRFRQAPWPGAPELSWEVIKPWW</sequence>
<reference evidence="1 2" key="1">
    <citation type="submission" date="2019-08" db="EMBL/GenBank/DDBJ databases">
        <title>Complete genome sequence of Kushneria sp. YCWA18, a halophilic phosphate-solubilizing bacterium isolated from Daqiao saltern in China.</title>
        <authorList>
            <person name="Du G.-X."/>
            <person name="Qu L.-Y."/>
        </authorList>
    </citation>
    <scope>NUCLEOTIDE SEQUENCE [LARGE SCALE GENOMIC DNA]</scope>
    <source>
        <strain evidence="1 2">YCWA18</strain>
    </source>
</reference>
<evidence type="ECO:0000313" key="2">
    <source>
        <dbReference type="Proteomes" id="UP000322553"/>
    </source>
</evidence>
<dbReference type="Proteomes" id="UP000322553">
    <property type="component" value="Chromosome"/>
</dbReference>
<proteinExistence type="predicted"/>
<dbReference type="InterPro" id="IPR023373">
    <property type="entry name" value="YmcC_sf"/>
</dbReference>
<dbReference type="KEGG" id="kuy:FY550_08930"/>
<dbReference type="SUPFAM" id="SSF159270">
    <property type="entry name" value="YmcC-like"/>
    <property type="match status" value="1"/>
</dbReference>
<evidence type="ECO:0008006" key="3">
    <source>
        <dbReference type="Google" id="ProtNLM"/>
    </source>
</evidence>
<dbReference type="Gene3D" id="2.40.360.10">
    <property type="entry name" value="YmcC-like"/>
    <property type="match status" value="1"/>
</dbReference>